<feature type="transmembrane region" description="Helical" evidence="6">
    <location>
        <begin position="62"/>
        <end position="81"/>
    </location>
</feature>
<evidence type="ECO:0000313" key="7">
    <source>
        <dbReference type="EMBL" id="GAA0387211.1"/>
    </source>
</evidence>
<dbReference type="PANTHER" id="PTHR33931">
    <property type="entry name" value="HOLIN-LIKE PROTEIN CIDA-RELATED"/>
    <property type="match status" value="1"/>
</dbReference>
<keyword evidence="3 6" id="KW-0812">Transmembrane</keyword>
<dbReference type="NCBIfam" id="NF002460">
    <property type="entry name" value="PRK01658.1"/>
    <property type="match status" value="1"/>
</dbReference>
<comment type="caution">
    <text evidence="7">The sequence shown here is derived from an EMBL/GenBank/DDBJ whole genome shotgun (WGS) entry which is preliminary data.</text>
</comment>
<dbReference type="Proteomes" id="UP001500340">
    <property type="component" value="Unassembled WGS sequence"/>
</dbReference>
<keyword evidence="4 6" id="KW-1133">Transmembrane helix</keyword>
<keyword evidence="5 6" id="KW-0472">Membrane</keyword>
<feature type="transmembrane region" description="Helical" evidence="6">
    <location>
        <begin position="6"/>
        <end position="23"/>
    </location>
</feature>
<keyword evidence="2" id="KW-1003">Cell membrane</keyword>
<evidence type="ECO:0000256" key="3">
    <source>
        <dbReference type="ARBA" id="ARBA00022692"/>
    </source>
</evidence>
<protein>
    <submittedName>
        <fullName evidence="7">CidA/LrgA family holin-like protein</fullName>
    </submittedName>
</protein>
<evidence type="ECO:0000256" key="1">
    <source>
        <dbReference type="ARBA" id="ARBA00004651"/>
    </source>
</evidence>
<organism evidence="7 8">
    <name type="scientific">Paenibacillus motobuensis</name>
    <dbReference type="NCBI Taxonomy" id="295324"/>
    <lineage>
        <taxon>Bacteria</taxon>
        <taxon>Bacillati</taxon>
        <taxon>Bacillota</taxon>
        <taxon>Bacilli</taxon>
        <taxon>Bacillales</taxon>
        <taxon>Paenibacillaceae</taxon>
        <taxon>Paenibacillus</taxon>
    </lineage>
</organism>
<name>A0ABN0Y9E4_9BACL</name>
<evidence type="ECO:0000256" key="4">
    <source>
        <dbReference type="ARBA" id="ARBA00022989"/>
    </source>
</evidence>
<dbReference type="PANTHER" id="PTHR33931:SF6">
    <property type="entry name" value="INTEGRAL MEMBRANE PROTEIN YXZK-RELATED"/>
    <property type="match status" value="1"/>
</dbReference>
<dbReference type="EMBL" id="BAAACX010000008">
    <property type="protein sequence ID" value="GAA0387211.1"/>
    <property type="molecule type" value="Genomic_DNA"/>
</dbReference>
<evidence type="ECO:0000313" key="8">
    <source>
        <dbReference type="Proteomes" id="UP001500340"/>
    </source>
</evidence>
<dbReference type="RefSeq" id="WP_343860090.1">
    <property type="nucleotide sequence ID" value="NZ_BAAACX010000008.1"/>
</dbReference>
<proteinExistence type="predicted"/>
<dbReference type="InterPro" id="IPR005538">
    <property type="entry name" value="LrgA/CidA"/>
</dbReference>
<sequence length="136" mass="15152">MKIIRIIIQVFLLYLFYIVGEYLQQKLHLPVSGSIVGLLLLFVLLLFKVIPLKWIEDGATTILAYLPLFFIPATAGIVNHMDIFNGRGLLLILILIASSVLTIAAAAHSSQWFSSLNSKRKAGWSGERLSEKGKEI</sequence>
<evidence type="ECO:0000256" key="6">
    <source>
        <dbReference type="SAM" id="Phobius"/>
    </source>
</evidence>
<comment type="subcellular location">
    <subcellularLocation>
        <location evidence="1">Cell membrane</location>
        <topology evidence="1">Multi-pass membrane protein</topology>
    </subcellularLocation>
</comment>
<feature type="transmembrane region" description="Helical" evidence="6">
    <location>
        <begin position="30"/>
        <end position="50"/>
    </location>
</feature>
<evidence type="ECO:0000256" key="2">
    <source>
        <dbReference type="ARBA" id="ARBA00022475"/>
    </source>
</evidence>
<keyword evidence="8" id="KW-1185">Reference proteome</keyword>
<feature type="transmembrane region" description="Helical" evidence="6">
    <location>
        <begin position="88"/>
        <end position="107"/>
    </location>
</feature>
<gene>
    <name evidence="7" type="ORF">GCM10008933_17690</name>
</gene>
<accession>A0ABN0Y9E4</accession>
<reference evidence="7 8" key="1">
    <citation type="journal article" date="2019" name="Int. J. Syst. Evol. Microbiol.">
        <title>The Global Catalogue of Microorganisms (GCM) 10K type strain sequencing project: providing services to taxonomists for standard genome sequencing and annotation.</title>
        <authorList>
            <consortium name="The Broad Institute Genomics Platform"/>
            <consortium name="The Broad Institute Genome Sequencing Center for Infectious Disease"/>
            <person name="Wu L."/>
            <person name="Ma J."/>
        </authorList>
    </citation>
    <scope>NUCLEOTIDE SEQUENCE [LARGE SCALE GENOMIC DNA]</scope>
    <source>
        <strain evidence="7 8">JCM 12774</strain>
    </source>
</reference>
<dbReference type="Pfam" id="PF03788">
    <property type="entry name" value="LrgA"/>
    <property type="match status" value="1"/>
</dbReference>
<evidence type="ECO:0000256" key="5">
    <source>
        <dbReference type="ARBA" id="ARBA00023136"/>
    </source>
</evidence>